<dbReference type="Proteomes" id="UP000054314">
    <property type="component" value="Unassembled WGS sequence"/>
</dbReference>
<keyword evidence="2" id="KW-1133">Transmembrane helix</keyword>
<evidence type="ECO:0000256" key="2">
    <source>
        <dbReference type="SAM" id="Phobius"/>
    </source>
</evidence>
<sequence length="181" mass="19283">MRDVSEDEAMSAAPGPSEPTRTRRWFTVSVVVLAIAGLGVWGWSQDRAQDRRLEQEASEPTAWQLREQWAEVAAESALVVGLPPEPAKDEQHPLTCERPDGRQGSSFFIPSYEGDPVPDSAVQDLVRTWQALGYTVSSSGEPGSRSIGVTGPDGAYMLFSVGPHGAGLMGETGCAPEQGGA</sequence>
<feature type="compositionally biased region" description="Basic and acidic residues" evidence="1">
    <location>
        <begin position="86"/>
        <end position="101"/>
    </location>
</feature>
<proteinExistence type="predicted"/>
<keyword evidence="4" id="KW-1185">Reference proteome</keyword>
<feature type="region of interest" description="Disordered" evidence="1">
    <location>
        <begin position="1"/>
        <end position="20"/>
    </location>
</feature>
<protein>
    <submittedName>
        <fullName evidence="3">Uncharacterized protein</fullName>
    </submittedName>
</protein>
<comment type="caution">
    <text evidence="3">The sequence shown here is derived from an EMBL/GenBank/DDBJ whole genome shotgun (WGS) entry which is preliminary data.</text>
</comment>
<evidence type="ECO:0000313" key="3">
    <source>
        <dbReference type="EMBL" id="KGM13126.1"/>
    </source>
</evidence>
<dbReference type="AlphaFoldDB" id="A0A0A0BYY2"/>
<keyword evidence="2" id="KW-0812">Transmembrane</keyword>
<dbReference type="EMBL" id="AXCZ01000065">
    <property type="protein sequence ID" value="KGM13126.1"/>
    <property type="molecule type" value="Genomic_DNA"/>
</dbReference>
<organism evidence="3 4">
    <name type="scientific">Cellulomonas bogoriensis 69B4 = DSM 16987</name>
    <dbReference type="NCBI Taxonomy" id="1386082"/>
    <lineage>
        <taxon>Bacteria</taxon>
        <taxon>Bacillati</taxon>
        <taxon>Actinomycetota</taxon>
        <taxon>Actinomycetes</taxon>
        <taxon>Micrococcales</taxon>
        <taxon>Cellulomonadaceae</taxon>
        <taxon>Cellulomonas</taxon>
    </lineage>
</organism>
<reference evidence="3 4" key="1">
    <citation type="submission" date="2013-08" db="EMBL/GenBank/DDBJ databases">
        <title>Genome sequencing of Cellulomonas bogoriensis 69B4.</title>
        <authorList>
            <person name="Chen F."/>
            <person name="Li Y."/>
            <person name="Wang G."/>
        </authorList>
    </citation>
    <scope>NUCLEOTIDE SEQUENCE [LARGE SCALE GENOMIC DNA]</scope>
    <source>
        <strain evidence="3 4">69B4</strain>
    </source>
</reference>
<keyword evidence="2" id="KW-0472">Membrane</keyword>
<feature type="transmembrane region" description="Helical" evidence="2">
    <location>
        <begin position="25"/>
        <end position="43"/>
    </location>
</feature>
<evidence type="ECO:0000256" key="1">
    <source>
        <dbReference type="SAM" id="MobiDB-lite"/>
    </source>
</evidence>
<name>A0A0A0BYY2_9CELL</name>
<accession>A0A0A0BYY2</accession>
<evidence type="ECO:0000313" key="4">
    <source>
        <dbReference type="Proteomes" id="UP000054314"/>
    </source>
</evidence>
<gene>
    <name evidence="3" type="ORF">N869_16060</name>
</gene>
<feature type="region of interest" description="Disordered" evidence="1">
    <location>
        <begin position="83"/>
        <end position="102"/>
    </location>
</feature>